<evidence type="ECO:0000256" key="12">
    <source>
        <dbReference type="ARBA" id="ARBA00023180"/>
    </source>
</evidence>
<evidence type="ECO:0000313" key="14">
    <source>
        <dbReference type="Ensembl" id="ENSMALP00000018482.1"/>
    </source>
</evidence>
<keyword evidence="8 13" id="KW-1133">Transmembrane helix</keyword>
<evidence type="ECO:0000256" key="9">
    <source>
        <dbReference type="ARBA" id="ARBA00023034"/>
    </source>
</evidence>
<dbReference type="GO" id="GO:0008499">
    <property type="term" value="F:N-acetyl-beta-D-glucosaminide beta-(1,3)-galactosyltransferase activity"/>
    <property type="evidence" value="ECO:0007669"/>
    <property type="project" value="TreeGrafter"/>
</dbReference>
<keyword evidence="5" id="KW-0808">Transferase</keyword>
<reference evidence="14" key="1">
    <citation type="submission" date="2025-08" db="UniProtKB">
        <authorList>
            <consortium name="Ensembl"/>
        </authorList>
    </citation>
    <scope>IDENTIFICATION</scope>
</reference>
<dbReference type="EC" id="2.4.1.-" evidence="13"/>
<evidence type="ECO:0000256" key="5">
    <source>
        <dbReference type="ARBA" id="ARBA00022679"/>
    </source>
</evidence>
<evidence type="ECO:0000256" key="7">
    <source>
        <dbReference type="ARBA" id="ARBA00022968"/>
    </source>
</evidence>
<feature type="transmembrane region" description="Helical" evidence="13">
    <location>
        <begin position="26"/>
        <end position="45"/>
    </location>
</feature>
<comment type="similarity">
    <text evidence="3 13">Belongs to the glycosyltransferase 31 family.</text>
</comment>
<reference evidence="14" key="2">
    <citation type="submission" date="2025-09" db="UniProtKB">
        <authorList>
            <consortium name="Ensembl"/>
        </authorList>
    </citation>
    <scope>IDENTIFICATION</scope>
</reference>
<dbReference type="Pfam" id="PF01762">
    <property type="entry name" value="Galactosyl_T"/>
    <property type="match status" value="1"/>
</dbReference>
<keyword evidence="12" id="KW-0325">Glycoprotein</keyword>
<dbReference type="PANTHER" id="PTHR11214">
    <property type="entry name" value="BETA-1,3-N-ACETYLGLUCOSAMINYLTRANSFERASE"/>
    <property type="match status" value="1"/>
</dbReference>
<dbReference type="Ensembl" id="ENSMALT00000018838.1">
    <property type="protein sequence ID" value="ENSMALP00000018482.1"/>
    <property type="gene ID" value="ENSMALG00000012884.1"/>
</dbReference>
<sequence length="359" mass="41446">MPWILKMQRSSVSTCVRIPWTRARQWLHFLILFLVIVLMFTAYKFKTTIKCFIILETSLLPSPSNNIMTSSFDDLSDSASQFFVAYPHHYSFILDEPNRCRQESPFLVLMIPVAPHEREARDRIRNTWGNQTTVLGQVVSHYFLLGLSREDDGKEKLQEQVLQESQIHQDIIQSNFLDSYNNLTIKTMVMFEWLSSHCPTTSYAMKVDSDIFLNVHKLTDMLLTAPRHLYMTGLVIRCGVVVQDESSKWYLPGSAFPEGYYPPYVMGLGYVFSMDLPQKIVEASLHVKAVYIEDVYVGLCMSYLGIELTDPPHAGLFRAMIPYFTYNCYWTSVIAVILQDSQQLSDVWRVYQTQVQSGC</sequence>
<keyword evidence="11 13" id="KW-0472">Membrane</keyword>
<name>A0A3Q3JTW9_MONAL</name>
<protein>
    <recommendedName>
        <fullName evidence="13">Hexosyltransferase</fullName>
        <ecNumber evidence="13">2.4.1.-</ecNumber>
    </recommendedName>
</protein>
<evidence type="ECO:0000256" key="2">
    <source>
        <dbReference type="ARBA" id="ARBA00004922"/>
    </source>
</evidence>
<keyword evidence="6 13" id="KW-0812">Transmembrane</keyword>
<keyword evidence="10" id="KW-0443">Lipid metabolism</keyword>
<dbReference type="InterPro" id="IPR002659">
    <property type="entry name" value="Glyco_trans_31"/>
</dbReference>
<evidence type="ECO:0000256" key="6">
    <source>
        <dbReference type="ARBA" id="ARBA00022692"/>
    </source>
</evidence>
<dbReference type="Gene3D" id="3.90.550.50">
    <property type="match status" value="1"/>
</dbReference>
<evidence type="ECO:0000256" key="11">
    <source>
        <dbReference type="ARBA" id="ARBA00023136"/>
    </source>
</evidence>
<proteinExistence type="inferred from homology"/>
<dbReference type="STRING" id="43700.ENSMALP00000018482"/>
<evidence type="ECO:0000256" key="8">
    <source>
        <dbReference type="ARBA" id="ARBA00022989"/>
    </source>
</evidence>
<evidence type="ECO:0000256" key="1">
    <source>
        <dbReference type="ARBA" id="ARBA00004323"/>
    </source>
</evidence>
<dbReference type="FunFam" id="3.90.550.50:FF:000001">
    <property type="entry name" value="Hexosyltransferase"/>
    <property type="match status" value="1"/>
</dbReference>
<evidence type="ECO:0000256" key="13">
    <source>
        <dbReference type="RuleBase" id="RU363063"/>
    </source>
</evidence>
<evidence type="ECO:0000313" key="15">
    <source>
        <dbReference type="Proteomes" id="UP000261600"/>
    </source>
</evidence>
<evidence type="ECO:0000256" key="3">
    <source>
        <dbReference type="ARBA" id="ARBA00008661"/>
    </source>
</evidence>
<keyword evidence="15" id="KW-1185">Reference proteome</keyword>
<keyword evidence="4 13" id="KW-0328">Glycosyltransferase</keyword>
<accession>A0A3Q3JTW9</accession>
<comment type="pathway">
    <text evidence="2">Protein modification; protein glycosylation.</text>
</comment>
<dbReference type="GO" id="GO:0006493">
    <property type="term" value="P:protein O-linked glycosylation"/>
    <property type="evidence" value="ECO:0007669"/>
    <property type="project" value="TreeGrafter"/>
</dbReference>
<keyword evidence="9 13" id="KW-0333">Golgi apparatus</keyword>
<comment type="subcellular location">
    <subcellularLocation>
        <location evidence="1 13">Golgi apparatus membrane</location>
        <topology evidence="1 13">Single-pass type II membrane protein</topology>
    </subcellularLocation>
</comment>
<dbReference type="PANTHER" id="PTHR11214:SF115">
    <property type="entry name" value="HEXOSYLTRANSFERASE"/>
    <property type="match status" value="1"/>
</dbReference>
<dbReference type="AlphaFoldDB" id="A0A3Q3JTW9"/>
<dbReference type="GO" id="GO:0000139">
    <property type="term" value="C:Golgi membrane"/>
    <property type="evidence" value="ECO:0007669"/>
    <property type="project" value="UniProtKB-SubCell"/>
</dbReference>
<evidence type="ECO:0000256" key="10">
    <source>
        <dbReference type="ARBA" id="ARBA00023098"/>
    </source>
</evidence>
<keyword evidence="7 13" id="KW-0735">Signal-anchor</keyword>
<organism evidence="14 15">
    <name type="scientific">Monopterus albus</name>
    <name type="common">Swamp eel</name>
    <dbReference type="NCBI Taxonomy" id="43700"/>
    <lineage>
        <taxon>Eukaryota</taxon>
        <taxon>Metazoa</taxon>
        <taxon>Chordata</taxon>
        <taxon>Craniata</taxon>
        <taxon>Vertebrata</taxon>
        <taxon>Euteleostomi</taxon>
        <taxon>Actinopterygii</taxon>
        <taxon>Neopterygii</taxon>
        <taxon>Teleostei</taxon>
        <taxon>Neoteleostei</taxon>
        <taxon>Acanthomorphata</taxon>
        <taxon>Anabantaria</taxon>
        <taxon>Synbranchiformes</taxon>
        <taxon>Synbranchidae</taxon>
        <taxon>Monopterus</taxon>
    </lineage>
</organism>
<dbReference type="Proteomes" id="UP000261600">
    <property type="component" value="Unplaced"/>
</dbReference>
<dbReference type="GO" id="GO:0006629">
    <property type="term" value="P:lipid metabolic process"/>
    <property type="evidence" value="ECO:0007669"/>
    <property type="project" value="UniProtKB-KW"/>
</dbReference>
<evidence type="ECO:0000256" key="4">
    <source>
        <dbReference type="ARBA" id="ARBA00022676"/>
    </source>
</evidence>